<dbReference type="PANTHER" id="PTHR24359:SF37">
    <property type="entry name" value="PROTEIN KINASE DOMAIN-CONTAINING PROTEIN"/>
    <property type="match status" value="1"/>
</dbReference>
<protein>
    <submittedName>
        <fullName evidence="3">Kinase-like protein</fullName>
    </submittedName>
</protein>
<dbReference type="Proteomes" id="UP000803844">
    <property type="component" value="Unassembled WGS sequence"/>
</dbReference>
<dbReference type="Gene3D" id="1.10.510.10">
    <property type="entry name" value="Transferase(Phosphotransferase) domain 1"/>
    <property type="match status" value="1"/>
</dbReference>
<keyword evidence="3" id="KW-0808">Transferase</keyword>
<keyword evidence="3" id="KW-0418">Kinase</keyword>
<evidence type="ECO:0000256" key="1">
    <source>
        <dbReference type="SAM" id="SignalP"/>
    </source>
</evidence>
<dbReference type="GeneID" id="63832915"/>
<feature type="chain" id="PRO_5040328776" evidence="1">
    <location>
        <begin position="17"/>
        <end position="376"/>
    </location>
</feature>
<dbReference type="PROSITE" id="PS50011">
    <property type="entry name" value="PROTEIN_KINASE_DOM"/>
    <property type="match status" value="1"/>
</dbReference>
<feature type="signal peptide" evidence="1">
    <location>
        <begin position="1"/>
        <end position="16"/>
    </location>
</feature>
<comment type="caution">
    <text evidence="3">The sequence shown here is derived from an EMBL/GenBank/DDBJ whole genome shotgun (WGS) entry which is preliminary data.</text>
</comment>
<feature type="domain" description="Protein kinase" evidence="2">
    <location>
        <begin position="115"/>
        <end position="376"/>
    </location>
</feature>
<dbReference type="SMART" id="SM00220">
    <property type="entry name" value="S_TKc"/>
    <property type="match status" value="1"/>
</dbReference>
<dbReference type="GO" id="GO:0004674">
    <property type="term" value="F:protein serine/threonine kinase activity"/>
    <property type="evidence" value="ECO:0007669"/>
    <property type="project" value="TreeGrafter"/>
</dbReference>
<dbReference type="RefSeq" id="XP_040776502.1">
    <property type="nucleotide sequence ID" value="XM_040915786.1"/>
</dbReference>
<name>A0A9P4Y2Q7_CRYP1</name>
<sequence>RKRIFATLVLINQVVAIGDFIQEGLYDMHLPFYLPDQKLDLHGDVYRLSNPEEDNTKIPIPLFSGWKSLERENFEKYQWQFLAPFFDVMSGENSRPLHYVLEDSRILPFIEDLEGKGPEPVISGGYSEVWRVKIHPAHHSNSSQTNPDFAVKRLRPSDRSLETFKREVATLKRLSRQDHLYLMRLQLTYLWRGNYHLLFDWADGNLKNFWEMHPSPGDIPRSHEFAIWVAEQLLGLTQGLKAIHSCPPDLALEDGAGEDEYAAERTRGRHGDLKPENILWFKQNQQFQCNDNQPHHLGRLVISDFGLTQFHRLVTGRVDPVNVARTPTYRPPEYDIGDEITQSFDIWTWGCVLLEFSIWYLKGFKAWDGFSRERTE</sequence>
<dbReference type="AlphaFoldDB" id="A0A9P4Y2Q7"/>
<dbReference type="EMBL" id="MU032347">
    <property type="protein sequence ID" value="KAF3765541.1"/>
    <property type="molecule type" value="Genomic_DNA"/>
</dbReference>
<gene>
    <name evidence="3" type="ORF">M406DRAFT_228159</name>
</gene>
<dbReference type="InterPro" id="IPR011009">
    <property type="entry name" value="Kinase-like_dom_sf"/>
</dbReference>
<evidence type="ECO:0000313" key="3">
    <source>
        <dbReference type="EMBL" id="KAF3765541.1"/>
    </source>
</evidence>
<reference evidence="3" key="1">
    <citation type="journal article" date="2020" name="Phytopathology">
        <title>Genome sequence of the chestnut blight fungus Cryphonectria parasitica EP155: A fundamental resource for an archetypical invasive plant pathogen.</title>
        <authorList>
            <person name="Crouch J.A."/>
            <person name="Dawe A."/>
            <person name="Aerts A."/>
            <person name="Barry K."/>
            <person name="Churchill A.C.L."/>
            <person name="Grimwood J."/>
            <person name="Hillman B."/>
            <person name="Milgroom M.G."/>
            <person name="Pangilinan J."/>
            <person name="Smith M."/>
            <person name="Salamov A."/>
            <person name="Schmutz J."/>
            <person name="Yadav J."/>
            <person name="Grigoriev I.V."/>
            <person name="Nuss D."/>
        </authorList>
    </citation>
    <scope>NUCLEOTIDE SEQUENCE</scope>
    <source>
        <strain evidence="3">EP155</strain>
    </source>
</reference>
<keyword evidence="1" id="KW-0732">Signal</keyword>
<dbReference type="InterPro" id="IPR000719">
    <property type="entry name" value="Prot_kinase_dom"/>
</dbReference>
<dbReference type="CDD" id="cd00180">
    <property type="entry name" value="PKc"/>
    <property type="match status" value="1"/>
</dbReference>
<proteinExistence type="predicted"/>
<dbReference type="SUPFAM" id="SSF56112">
    <property type="entry name" value="Protein kinase-like (PK-like)"/>
    <property type="match status" value="1"/>
</dbReference>
<dbReference type="GO" id="GO:0005524">
    <property type="term" value="F:ATP binding"/>
    <property type="evidence" value="ECO:0007669"/>
    <property type="project" value="InterPro"/>
</dbReference>
<feature type="non-terminal residue" evidence="3">
    <location>
        <position position="1"/>
    </location>
</feature>
<organism evidence="3 4">
    <name type="scientific">Cryphonectria parasitica (strain ATCC 38755 / EP155)</name>
    <dbReference type="NCBI Taxonomy" id="660469"/>
    <lineage>
        <taxon>Eukaryota</taxon>
        <taxon>Fungi</taxon>
        <taxon>Dikarya</taxon>
        <taxon>Ascomycota</taxon>
        <taxon>Pezizomycotina</taxon>
        <taxon>Sordariomycetes</taxon>
        <taxon>Sordariomycetidae</taxon>
        <taxon>Diaporthales</taxon>
        <taxon>Cryphonectriaceae</taxon>
        <taxon>Cryphonectria-Endothia species complex</taxon>
        <taxon>Cryphonectria</taxon>
    </lineage>
</organism>
<feature type="non-terminal residue" evidence="3">
    <location>
        <position position="376"/>
    </location>
</feature>
<dbReference type="PANTHER" id="PTHR24359">
    <property type="entry name" value="SERINE/THREONINE-PROTEIN KINASE SBK1"/>
    <property type="match status" value="1"/>
</dbReference>
<evidence type="ECO:0000313" key="4">
    <source>
        <dbReference type="Proteomes" id="UP000803844"/>
    </source>
</evidence>
<dbReference type="OrthoDB" id="4062651at2759"/>
<evidence type="ECO:0000259" key="2">
    <source>
        <dbReference type="PROSITE" id="PS50011"/>
    </source>
</evidence>
<accession>A0A9P4Y2Q7</accession>
<keyword evidence="4" id="KW-1185">Reference proteome</keyword>
<dbReference type="Pfam" id="PF00069">
    <property type="entry name" value="Pkinase"/>
    <property type="match status" value="1"/>
</dbReference>